<dbReference type="Proteomes" id="UP000761264">
    <property type="component" value="Unassembled WGS sequence"/>
</dbReference>
<gene>
    <name evidence="3" type="ORF">HBA54_02610</name>
</gene>
<evidence type="ECO:0000256" key="1">
    <source>
        <dbReference type="PROSITE-ProRule" id="PRU00169"/>
    </source>
</evidence>
<reference evidence="3" key="1">
    <citation type="submission" date="2020-03" db="EMBL/GenBank/DDBJ databases">
        <title>Genome of Pelagibius litoralis DSM 21314T.</title>
        <authorList>
            <person name="Wang G."/>
        </authorList>
    </citation>
    <scope>NUCLEOTIDE SEQUENCE</scope>
    <source>
        <strain evidence="3">DSM 21314</strain>
    </source>
</reference>
<dbReference type="EMBL" id="JAAQPH010000002">
    <property type="protein sequence ID" value="NIA67474.1"/>
    <property type="molecule type" value="Genomic_DNA"/>
</dbReference>
<dbReference type="PANTHER" id="PTHR44520">
    <property type="entry name" value="RESPONSE REGULATOR RCP1-RELATED"/>
    <property type="match status" value="1"/>
</dbReference>
<feature type="domain" description="Response regulatory" evidence="2">
    <location>
        <begin position="5"/>
        <end position="138"/>
    </location>
</feature>
<dbReference type="Pfam" id="PF00072">
    <property type="entry name" value="Response_reg"/>
    <property type="match status" value="1"/>
</dbReference>
<evidence type="ECO:0000313" key="4">
    <source>
        <dbReference type="Proteomes" id="UP000761264"/>
    </source>
</evidence>
<dbReference type="InterPro" id="IPR052893">
    <property type="entry name" value="TCS_response_regulator"/>
</dbReference>
<feature type="modified residue" description="4-aspartylphosphate" evidence="1">
    <location>
        <position position="67"/>
    </location>
</feature>
<dbReference type="SUPFAM" id="SSF52172">
    <property type="entry name" value="CheY-like"/>
    <property type="match status" value="1"/>
</dbReference>
<accession>A0A967EV86</accession>
<name>A0A967EV86_9PROT</name>
<proteinExistence type="predicted"/>
<dbReference type="RefSeq" id="WP_167221081.1">
    <property type="nucleotide sequence ID" value="NZ_JAAQPH010000002.1"/>
</dbReference>
<dbReference type="PANTHER" id="PTHR44520:SF2">
    <property type="entry name" value="RESPONSE REGULATOR RCP1"/>
    <property type="match status" value="1"/>
</dbReference>
<dbReference type="InterPro" id="IPR001789">
    <property type="entry name" value="Sig_transdc_resp-reg_receiver"/>
</dbReference>
<evidence type="ECO:0000313" key="3">
    <source>
        <dbReference type="EMBL" id="NIA67474.1"/>
    </source>
</evidence>
<dbReference type="AlphaFoldDB" id="A0A967EV86"/>
<keyword evidence="4" id="KW-1185">Reference proteome</keyword>
<evidence type="ECO:0000259" key="2">
    <source>
        <dbReference type="PROSITE" id="PS50110"/>
    </source>
</evidence>
<organism evidence="3 4">
    <name type="scientific">Pelagibius litoralis</name>
    <dbReference type="NCBI Taxonomy" id="374515"/>
    <lineage>
        <taxon>Bacteria</taxon>
        <taxon>Pseudomonadati</taxon>
        <taxon>Pseudomonadota</taxon>
        <taxon>Alphaproteobacteria</taxon>
        <taxon>Rhodospirillales</taxon>
        <taxon>Rhodovibrionaceae</taxon>
        <taxon>Pelagibius</taxon>
    </lineage>
</organism>
<sequence length="139" mass="15806">MTTIPVVIIDDDKVDRYIVQRIVQESDIEAKVIEYKAGDEFLEVLSDSKKRAAEIGTAPPPMLVLLDVNMPRMNGFEVLDSISRELGESDPDYMVVMMFTSSNHAEDKAKAFSYSFVKDYVVKPLTRERLQDVIAKHYS</sequence>
<comment type="caution">
    <text evidence="3">The sequence shown here is derived from an EMBL/GenBank/DDBJ whole genome shotgun (WGS) entry which is preliminary data.</text>
</comment>
<keyword evidence="1" id="KW-0597">Phosphoprotein</keyword>
<dbReference type="InterPro" id="IPR011006">
    <property type="entry name" value="CheY-like_superfamily"/>
</dbReference>
<dbReference type="PROSITE" id="PS50110">
    <property type="entry name" value="RESPONSE_REGULATORY"/>
    <property type="match status" value="1"/>
</dbReference>
<dbReference type="Gene3D" id="3.40.50.2300">
    <property type="match status" value="1"/>
</dbReference>
<protein>
    <submittedName>
        <fullName evidence="3">Response regulator</fullName>
    </submittedName>
</protein>
<dbReference type="GO" id="GO:0000160">
    <property type="term" value="P:phosphorelay signal transduction system"/>
    <property type="evidence" value="ECO:0007669"/>
    <property type="project" value="InterPro"/>
</dbReference>
<dbReference type="SMART" id="SM00448">
    <property type="entry name" value="REC"/>
    <property type="match status" value="1"/>
</dbReference>